<keyword evidence="3" id="KW-0050">Antiport</keyword>
<keyword evidence="5 9" id="KW-0812">Transmembrane</keyword>
<evidence type="ECO:0000256" key="10">
    <source>
        <dbReference type="SAM" id="Phobius"/>
    </source>
</evidence>
<dbReference type="PANTHER" id="PTHR43373:SF1">
    <property type="entry name" value="NA(+)_H(+) ANTIPORTER SUBUNIT A"/>
    <property type="match status" value="1"/>
</dbReference>
<evidence type="ECO:0000259" key="12">
    <source>
        <dbReference type="Pfam" id="PF00662"/>
    </source>
</evidence>
<dbReference type="Pfam" id="PF20501">
    <property type="entry name" value="MbhE"/>
    <property type="match status" value="1"/>
</dbReference>
<dbReference type="Pfam" id="PF00662">
    <property type="entry name" value="Proton_antipo_N"/>
    <property type="match status" value="1"/>
</dbReference>
<reference evidence="15 16" key="1">
    <citation type="submission" date="2018-01" db="EMBL/GenBank/DDBJ databases">
        <title>Metagenomic assembled genomes from two thermal pools in the Uzon Caldera, Kamchatka, Russia.</title>
        <authorList>
            <person name="Wilkins L."/>
            <person name="Ettinger C."/>
        </authorList>
    </citation>
    <scope>NUCLEOTIDE SEQUENCE [LARGE SCALE GENOMIC DNA]</scope>
    <source>
        <strain evidence="15">ZAV-02</strain>
    </source>
</reference>
<proteinExistence type="predicted"/>
<organism evidence="15 16">
    <name type="scientific">Chloroflexus aggregans</name>
    <dbReference type="NCBI Taxonomy" id="152260"/>
    <lineage>
        <taxon>Bacteria</taxon>
        <taxon>Bacillati</taxon>
        <taxon>Chloroflexota</taxon>
        <taxon>Chloroflexia</taxon>
        <taxon>Chloroflexales</taxon>
        <taxon>Chloroflexineae</taxon>
        <taxon>Chloroflexaceae</taxon>
        <taxon>Chloroflexus</taxon>
    </lineage>
</organism>
<feature type="transmembrane region" description="Helical" evidence="10">
    <location>
        <begin position="31"/>
        <end position="50"/>
    </location>
</feature>
<dbReference type="InterPro" id="IPR001516">
    <property type="entry name" value="Proton_antipo_N"/>
</dbReference>
<feature type="transmembrane region" description="Helical" evidence="10">
    <location>
        <begin position="744"/>
        <end position="762"/>
    </location>
</feature>
<feature type="transmembrane region" description="Helical" evidence="10">
    <location>
        <begin position="108"/>
        <end position="137"/>
    </location>
</feature>
<feature type="transmembrane region" description="Helical" evidence="10">
    <location>
        <begin position="687"/>
        <end position="706"/>
    </location>
</feature>
<comment type="subcellular location">
    <subcellularLocation>
        <location evidence="1">Cell membrane</location>
        <topology evidence="1">Multi-pass membrane protein</topology>
    </subcellularLocation>
    <subcellularLocation>
        <location evidence="9">Membrane</location>
        <topology evidence="9">Multi-pass membrane protein</topology>
    </subcellularLocation>
</comment>
<dbReference type="PRINTS" id="PR01434">
    <property type="entry name" value="NADHDHGNASE5"/>
</dbReference>
<dbReference type="EMBL" id="PNIQ01000272">
    <property type="protein sequence ID" value="PMP84211.1"/>
    <property type="molecule type" value="Genomic_DNA"/>
</dbReference>
<dbReference type="GO" id="GO:0005886">
    <property type="term" value="C:plasma membrane"/>
    <property type="evidence" value="ECO:0007669"/>
    <property type="project" value="UniProtKB-SubCell"/>
</dbReference>
<feature type="transmembrane region" description="Helical" evidence="10">
    <location>
        <begin position="366"/>
        <end position="388"/>
    </location>
</feature>
<comment type="caution">
    <text evidence="15">The sequence shown here is derived from an EMBL/GenBank/DDBJ whole genome shotgun (WGS) entry which is preliminary data.</text>
</comment>
<dbReference type="InterPro" id="IPR001750">
    <property type="entry name" value="ND/Mrp_TM"/>
</dbReference>
<feature type="transmembrane region" description="Helical" evidence="10">
    <location>
        <begin position="71"/>
        <end position="96"/>
    </location>
</feature>
<evidence type="ECO:0000259" key="11">
    <source>
        <dbReference type="Pfam" id="PF00361"/>
    </source>
</evidence>
<accession>A0A2J6X9T0</accession>
<evidence type="ECO:0000256" key="3">
    <source>
        <dbReference type="ARBA" id="ARBA00022449"/>
    </source>
</evidence>
<feature type="domain" description="MrpA C-terminal/MbhE" evidence="14">
    <location>
        <begin position="684"/>
        <end position="770"/>
    </location>
</feature>
<feature type="transmembrane region" description="Helical" evidence="10">
    <location>
        <begin position="495"/>
        <end position="519"/>
    </location>
</feature>
<evidence type="ECO:0000259" key="14">
    <source>
        <dbReference type="Pfam" id="PF20501"/>
    </source>
</evidence>
<dbReference type="Pfam" id="PF00361">
    <property type="entry name" value="Proton_antipo_M"/>
    <property type="match status" value="1"/>
</dbReference>
<feature type="transmembrane region" description="Helical" evidence="10">
    <location>
        <begin position="267"/>
        <end position="289"/>
    </location>
</feature>
<evidence type="ECO:0000256" key="4">
    <source>
        <dbReference type="ARBA" id="ARBA00022475"/>
    </source>
</evidence>
<dbReference type="GO" id="GO:0015297">
    <property type="term" value="F:antiporter activity"/>
    <property type="evidence" value="ECO:0007669"/>
    <property type="project" value="UniProtKB-KW"/>
</dbReference>
<dbReference type="InterPro" id="IPR046806">
    <property type="entry name" value="MrpA_C/MbhE"/>
</dbReference>
<keyword evidence="7" id="KW-0406">Ion transport</keyword>
<feature type="transmembrane region" description="Helical" evidence="10">
    <location>
        <begin position="650"/>
        <end position="675"/>
    </location>
</feature>
<evidence type="ECO:0000256" key="7">
    <source>
        <dbReference type="ARBA" id="ARBA00023065"/>
    </source>
</evidence>
<keyword evidence="6 10" id="KW-1133">Transmembrane helix</keyword>
<gene>
    <name evidence="15" type="ORF">C0184_04115</name>
</gene>
<keyword evidence="4" id="KW-1003">Cell membrane</keyword>
<evidence type="ECO:0000256" key="8">
    <source>
        <dbReference type="ARBA" id="ARBA00023136"/>
    </source>
</evidence>
<protein>
    <submittedName>
        <fullName evidence="15">Electron transport complex protein RnfD</fullName>
    </submittedName>
</protein>
<sequence length="790" mass="83907">MLYPLVLIALAAAPLALIARASGRERIAWGLALIPLAIFGLTLVQAGPVWSGGHVAERIDWVPALGLQLSFTLDGLSLLFALIISGIGTLIVGYAGHYLAKDSGLGRFLAYLMLFMGAMLGLVLAGNVLTMFVFWELTSVTSYLLIGYKHDYADARRGALHSLLVTGGGGLALLVGLLLLGQAAGSYELSDILAAGDRLQTHALYPAAVVLILIGCFTKSAQVPFHFWLPGAMQAPTPASAFLHSATMVKAGVYLMARLSAALGGTALWDVTLAVVGGTTMTFAAIVAMRQFDLKAMLAYTTISMLGALTMQIGLGGKYGAEGVATNILAHALYKSALFMLAGVIDHECGTRDLRRLGGLRSYMPITMVITALALLSFGGIPVMFGFVAKELMLEAALETELGATLSVLAVAAIAVTAVAYLITGWRLFSNTFLGQRSMAMMQQHITDPTPGMLVGPGVPALLSLLIPLALLGPISGLIGPASSAIYGKALEVELALWHGINPALLVSLSAIVMGAVLARFGEQLADLRGWPVWSRGDMIFDRLIEQTLAGATALTRMLQSGQLRRYILITALTMLVFVGVPFVRFGFDAVRFDVDPQLQFYEILAASLIPIGVIATIRARTRLGAIIAVGVVGAMVSLLFVLFSAPDLALTQLLIEVLSTVFLLLVFSVLPVRFESFSAAWVRRRDAILATVMGVLMGGLVLAIATNTSFASLAPFFLENSLEKGKGANVVNVILVDFRGFDTMGEITVLFIALLGIYGLLRLRQGKDNVTPERVPTTELVGEPIDTQR</sequence>
<dbReference type="Proteomes" id="UP000243376">
    <property type="component" value="Unassembled WGS sequence"/>
</dbReference>
<feature type="transmembrane region" description="Helical" evidence="10">
    <location>
        <begin position="296"/>
        <end position="316"/>
    </location>
</feature>
<feature type="transmembrane region" description="Helical" evidence="10">
    <location>
        <begin position="328"/>
        <end position="345"/>
    </location>
</feature>
<dbReference type="AlphaFoldDB" id="A0A2J6X9T0"/>
<feature type="domain" description="NADH-Ubiquinone oxidoreductase (complex I) chain 5 N-terminal" evidence="12">
    <location>
        <begin position="65"/>
        <end position="108"/>
    </location>
</feature>
<dbReference type="InterPro" id="IPR050616">
    <property type="entry name" value="CPA3_Na-H_Antiporter_A"/>
</dbReference>
<dbReference type="PANTHER" id="PTHR43373">
    <property type="entry name" value="NA(+)/H(+) ANTIPORTER SUBUNIT"/>
    <property type="match status" value="1"/>
</dbReference>
<feature type="transmembrane region" description="Helical" evidence="10">
    <location>
        <begin position="625"/>
        <end position="644"/>
    </location>
</feature>
<feature type="domain" description="NADH:quinone oxidoreductase/Mrp antiporter transmembrane" evidence="11">
    <location>
        <begin position="125"/>
        <end position="408"/>
    </location>
</feature>
<feature type="transmembrane region" description="Helical" evidence="10">
    <location>
        <begin position="450"/>
        <end position="475"/>
    </location>
</feature>
<evidence type="ECO:0000259" key="13">
    <source>
        <dbReference type="Pfam" id="PF13244"/>
    </source>
</evidence>
<evidence type="ECO:0000313" key="15">
    <source>
        <dbReference type="EMBL" id="PMP84211.1"/>
    </source>
</evidence>
<evidence type="ECO:0000256" key="1">
    <source>
        <dbReference type="ARBA" id="ARBA00004651"/>
    </source>
</evidence>
<evidence type="ECO:0000313" key="16">
    <source>
        <dbReference type="Proteomes" id="UP000243376"/>
    </source>
</evidence>
<evidence type="ECO:0000256" key="6">
    <source>
        <dbReference type="ARBA" id="ARBA00022989"/>
    </source>
</evidence>
<name>A0A2J6X9T0_9CHLR</name>
<dbReference type="GO" id="GO:0006811">
    <property type="term" value="P:monoatomic ion transport"/>
    <property type="evidence" value="ECO:0007669"/>
    <property type="project" value="UniProtKB-KW"/>
</dbReference>
<dbReference type="Pfam" id="PF13244">
    <property type="entry name" value="MbhD"/>
    <property type="match status" value="1"/>
</dbReference>
<evidence type="ECO:0000256" key="9">
    <source>
        <dbReference type="RuleBase" id="RU000320"/>
    </source>
</evidence>
<feature type="domain" description="MrpA C-terminal/MbhD" evidence="13">
    <location>
        <begin position="609"/>
        <end position="672"/>
    </location>
</feature>
<keyword evidence="2" id="KW-0813">Transport</keyword>
<dbReference type="InterPro" id="IPR025383">
    <property type="entry name" value="MrpA_C/MbhD"/>
</dbReference>
<feature type="transmembrane region" description="Helical" evidence="10">
    <location>
        <begin position="567"/>
        <end position="588"/>
    </location>
</feature>
<keyword evidence="8 10" id="KW-0472">Membrane</keyword>
<feature type="transmembrane region" description="Helical" evidence="10">
    <location>
        <begin position="158"/>
        <end position="183"/>
    </location>
</feature>
<evidence type="ECO:0000256" key="5">
    <source>
        <dbReference type="ARBA" id="ARBA00022692"/>
    </source>
</evidence>
<feature type="transmembrane region" description="Helical" evidence="10">
    <location>
        <begin position="408"/>
        <end position="429"/>
    </location>
</feature>
<feature type="transmembrane region" description="Helical" evidence="10">
    <location>
        <begin position="600"/>
        <end position="618"/>
    </location>
</feature>
<evidence type="ECO:0000256" key="2">
    <source>
        <dbReference type="ARBA" id="ARBA00022448"/>
    </source>
</evidence>
<feature type="transmembrane region" description="Helical" evidence="10">
    <location>
        <begin position="203"/>
        <end position="229"/>
    </location>
</feature>